<dbReference type="GO" id="GO:0016082">
    <property type="term" value="P:synaptic vesicle priming"/>
    <property type="evidence" value="ECO:0007669"/>
    <property type="project" value="TreeGrafter"/>
</dbReference>
<dbReference type="InterPro" id="IPR000727">
    <property type="entry name" value="T_SNARE_dom"/>
</dbReference>
<dbReference type="GO" id="GO:0005484">
    <property type="term" value="F:SNAP receptor activity"/>
    <property type="evidence" value="ECO:0007669"/>
    <property type="project" value="TreeGrafter"/>
</dbReference>
<dbReference type="GO" id="GO:0031201">
    <property type="term" value="C:SNARE complex"/>
    <property type="evidence" value="ECO:0007669"/>
    <property type="project" value="TreeGrafter"/>
</dbReference>
<dbReference type="Proteomes" id="UP000078046">
    <property type="component" value="Unassembled WGS sequence"/>
</dbReference>
<protein>
    <recommendedName>
        <fullName evidence="2">t-SNARE coiled-coil homology domain-containing protein</fullName>
    </recommendedName>
</protein>
<proteinExistence type="inferred from homology"/>
<dbReference type="AlphaFoldDB" id="A0A177B946"/>
<feature type="domain" description="T-SNARE coiled-coil homology" evidence="2">
    <location>
        <begin position="164"/>
        <end position="226"/>
    </location>
</feature>
<evidence type="ECO:0000313" key="3">
    <source>
        <dbReference type="EMBL" id="OAF70776.1"/>
    </source>
</evidence>
<evidence type="ECO:0000313" key="4">
    <source>
        <dbReference type="Proteomes" id="UP000078046"/>
    </source>
</evidence>
<sequence length="229" mass="26054">MNPFNKPVKNVWQDSDEDDDDIDNQFLTGVEKTLKQSVDTTNRALSSIYDSEKIGNETALELARQREKLENVNKKLTVIDENTTSTQTKLNAIGSIWYSIKEASIFKGKNKNIKKCSNIMKNDNLKSEKNINPFEKRSSNTIKINQDTNPFLSTTSKSDSSIKNNFLSQRNTNLEEMHSGVKRLNTLAKNLGDELNAQDKLIDSIHIKSTKQNDKINVQNTKMTQILKK</sequence>
<dbReference type="PROSITE" id="PS50192">
    <property type="entry name" value="T_SNARE"/>
    <property type="match status" value="1"/>
</dbReference>
<organism evidence="3 4">
    <name type="scientific">Intoshia linei</name>
    <dbReference type="NCBI Taxonomy" id="1819745"/>
    <lineage>
        <taxon>Eukaryota</taxon>
        <taxon>Metazoa</taxon>
        <taxon>Spiralia</taxon>
        <taxon>Lophotrochozoa</taxon>
        <taxon>Mesozoa</taxon>
        <taxon>Orthonectida</taxon>
        <taxon>Rhopaluridae</taxon>
        <taxon>Intoshia</taxon>
    </lineage>
</organism>
<gene>
    <name evidence="3" type="ORF">A3Q56_01498</name>
</gene>
<name>A0A177B946_9BILA</name>
<dbReference type="Gene3D" id="1.20.5.110">
    <property type="match status" value="2"/>
</dbReference>
<dbReference type="PANTHER" id="PTHR19305">
    <property type="entry name" value="SYNAPTOSOMAL ASSOCIATED PROTEIN"/>
    <property type="match status" value="1"/>
</dbReference>
<dbReference type="SMART" id="SM00397">
    <property type="entry name" value="t_SNARE"/>
    <property type="match status" value="2"/>
</dbReference>
<dbReference type="PANTHER" id="PTHR19305:SF9">
    <property type="entry name" value="SYNAPTOSOMAL-ASSOCIATED PROTEIN 29"/>
    <property type="match status" value="1"/>
</dbReference>
<comment type="similarity">
    <text evidence="1">Belongs to the SNAP-25 family.</text>
</comment>
<accession>A0A177B946</accession>
<dbReference type="GO" id="GO:0019905">
    <property type="term" value="F:syntaxin binding"/>
    <property type="evidence" value="ECO:0007669"/>
    <property type="project" value="TreeGrafter"/>
</dbReference>
<evidence type="ECO:0000259" key="2">
    <source>
        <dbReference type="PROSITE" id="PS50192"/>
    </source>
</evidence>
<evidence type="ECO:0000256" key="1">
    <source>
        <dbReference type="ARBA" id="ARBA00009480"/>
    </source>
</evidence>
<dbReference type="GO" id="GO:0005886">
    <property type="term" value="C:plasma membrane"/>
    <property type="evidence" value="ECO:0007669"/>
    <property type="project" value="TreeGrafter"/>
</dbReference>
<dbReference type="GO" id="GO:0098793">
    <property type="term" value="C:presynapse"/>
    <property type="evidence" value="ECO:0007669"/>
    <property type="project" value="GOC"/>
</dbReference>
<dbReference type="OrthoDB" id="18679at2759"/>
<dbReference type="GO" id="GO:0031629">
    <property type="term" value="P:synaptic vesicle fusion to presynaptic active zone membrane"/>
    <property type="evidence" value="ECO:0007669"/>
    <property type="project" value="TreeGrafter"/>
</dbReference>
<comment type="caution">
    <text evidence="3">The sequence shown here is derived from an EMBL/GenBank/DDBJ whole genome shotgun (WGS) entry which is preliminary data.</text>
</comment>
<dbReference type="EMBL" id="LWCA01000111">
    <property type="protein sequence ID" value="OAF70776.1"/>
    <property type="molecule type" value="Genomic_DNA"/>
</dbReference>
<reference evidence="3 4" key="1">
    <citation type="submission" date="2016-04" db="EMBL/GenBank/DDBJ databases">
        <title>The genome of Intoshia linei affirms orthonectids as highly simplified spiralians.</title>
        <authorList>
            <person name="Mikhailov K.V."/>
            <person name="Slusarev G.S."/>
            <person name="Nikitin M.A."/>
            <person name="Logacheva M.D."/>
            <person name="Penin A."/>
            <person name="Aleoshin V."/>
            <person name="Panchin Y.V."/>
        </authorList>
    </citation>
    <scope>NUCLEOTIDE SEQUENCE [LARGE SCALE GENOMIC DNA]</scope>
    <source>
        <strain evidence="3">Intl2013</strain>
        <tissue evidence="3">Whole animal</tissue>
    </source>
</reference>
<dbReference type="SUPFAM" id="SSF58038">
    <property type="entry name" value="SNARE fusion complex"/>
    <property type="match status" value="2"/>
</dbReference>
<keyword evidence="4" id="KW-1185">Reference proteome</keyword>